<feature type="compositionally biased region" description="Basic and acidic residues" evidence="10">
    <location>
        <begin position="46"/>
        <end position="55"/>
    </location>
</feature>
<feature type="transmembrane region" description="Helical" evidence="11">
    <location>
        <begin position="464"/>
        <end position="483"/>
    </location>
</feature>
<dbReference type="FunFam" id="1.20.1640.10:FF:000013">
    <property type="entry name" value="PaTched Related family"/>
    <property type="match status" value="1"/>
</dbReference>
<sequence length="953" mass="107201">MSLSPSKVAPEAGPQSAAQKPEPEPEPPRRPQPETRPKAQAQPGRDSGRPSERGARPRAQPLPASKPESERPLQSSHGLEPKLNLALGQRTQSLGASHSQSRSARGPSGPPVSWSRSRSRSENQPSERPHCHTDCLEAPLSRAFGKLGWVVGSHPWIFLLAPIALTAILGTGLIYLPKDKEENLEEQYTPIGSPAKAERRFVQGHFTANDSYHFSISRKSTEVNFACILAVSNTTSVLEQEILEEISKLDTAIQDLYVTKENGTQTRYDQVCAKNEDFCVPSNPLLAVWQRNKNLDLGNVTFPIFNPTGQPIYLAGTIGGTFLGKRMGKNQLLVRAKAMRLLYFLKTEDGEVNEHSKMWLIHFLNQFSNIEKSLALKKIQVVYFTSLSRQLEFQATSMTVIPLFHLAYLLIILFAIISCYRCDCVPNKMWTAAFGVISAALAVVSGFGLMLYMGVPFVIIVANSPFLILGVGVDDMFIMIFAWQKTSLMDNIKQRLSSVYSKVAVSITITTITNVLAFYTGIMTSFRSVQYFCIYTGTTLLFCYFYNITCFGAFLALDGKRERVCLHWLKKPETPDQKCSSLKRSCCLPCDSLPEEEETDVHPMNVFFRDYFGPFLTRTESKFFVVLLYILYIISSIYGCFQVQEGLDLRNLASDDSYITPYFNVEEEYFSDYGPRVMVIVTETLNYWDEGVRPKLEIYKSLTEFWLREYVQYTEKSKMDTFMNNLPNFLTHFPLFMYDINISSSHEIISSRGFIQTVGVSSSINKKTMLSQLRSKAEKCEIPLMVYNQAFIYFDQYTAILENTVRNVIVASTAMFIVSLLLIPHPLCSLWVTFAIASVIVGVTGFMAFWNVNLDSISMINLVICIGFSFDFSAHISYAFVSSSKPSVNQKTIEALYLLGYPVLQSALSTVIGVCVLSAAKAYIFRTFFKIMFLVIVFGAAHGRIFIPVFLTF</sequence>
<dbReference type="OMA" id="MWHITFF"/>
<feature type="transmembrane region" description="Helical" evidence="11">
    <location>
        <begin position="503"/>
        <end position="522"/>
    </location>
</feature>
<comment type="subcellular location">
    <subcellularLocation>
        <location evidence="8">Cell projection</location>
        <location evidence="8">Cilium</location>
        <location evidence="8">Flagellum membrane</location>
        <topology evidence="8">Multi-pass membrane protein</topology>
    </subcellularLocation>
</comment>
<keyword evidence="4 11" id="KW-1133">Transmembrane helix</keyword>
<feature type="transmembrane region" description="Helical" evidence="11">
    <location>
        <begin position="901"/>
        <end position="924"/>
    </location>
</feature>
<dbReference type="Ensembl" id="ENSMPUT00000010688.1">
    <property type="protein sequence ID" value="ENSMPUP00000010519.1"/>
    <property type="gene ID" value="ENSMPUG00000010597.1"/>
</dbReference>
<evidence type="ECO:0000256" key="9">
    <source>
        <dbReference type="ARBA" id="ARBA00074262"/>
    </source>
</evidence>
<dbReference type="Pfam" id="PF02460">
    <property type="entry name" value="Patched"/>
    <property type="match status" value="1"/>
</dbReference>
<feature type="transmembrane region" description="Helical" evidence="11">
    <location>
        <begin position="931"/>
        <end position="951"/>
    </location>
</feature>
<evidence type="ECO:0000256" key="5">
    <source>
        <dbReference type="ARBA" id="ARBA00023136"/>
    </source>
</evidence>
<dbReference type="InterPro" id="IPR051697">
    <property type="entry name" value="Patched_domain-protein"/>
</dbReference>
<dbReference type="SUPFAM" id="SSF82866">
    <property type="entry name" value="Multidrug efflux transporter AcrB transmembrane domain"/>
    <property type="match status" value="2"/>
</dbReference>
<evidence type="ECO:0000259" key="12">
    <source>
        <dbReference type="PROSITE" id="PS50156"/>
    </source>
</evidence>
<dbReference type="PROSITE" id="PS50156">
    <property type="entry name" value="SSD"/>
    <property type="match status" value="1"/>
</dbReference>
<feature type="compositionally biased region" description="Low complexity" evidence="10">
    <location>
        <begin position="105"/>
        <end position="116"/>
    </location>
</feature>
<evidence type="ECO:0000256" key="10">
    <source>
        <dbReference type="SAM" id="MobiDB-lite"/>
    </source>
</evidence>
<comment type="similarity">
    <text evidence="1">Belongs to the patched family.</text>
</comment>
<keyword evidence="6" id="KW-0325">Glycoprotein</keyword>
<dbReference type="EMBL" id="AEYP01102921">
    <property type="status" value="NOT_ANNOTATED_CDS"/>
    <property type="molecule type" value="Genomic_DNA"/>
</dbReference>
<keyword evidence="3 11" id="KW-0812">Transmembrane</keyword>
<evidence type="ECO:0000256" key="2">
    <source>
        <dbReference type="ARBA" id="ARBA00022475"/>
    </source>
</evidence>
<dbReference type="PANTHER" id="PTHR10796:SF60">
    <property type="entry name" value="PATCHED DOMAIN-CONTAINING PROTEIN 3"/>
    <property type="match status" value="1"/>
</dbReference>
<dbReference type="PANTHER" id="PTHR10796">
    <property type="entry name" value="PATCHED-RELATED"/>
    <property type="match status" value="1"/>
</dbReference>
<keyword evidence="2" id="KW-1003">Cell membrane</keyword>
<evidence type="ECO:0000256" key="1">
    <source>
        <dbReference type="ARBA" id="ARBA00005585"/>
    </source>
</evidence>
<evidence type="ECO:0000313" key="13">
    <source>
        <dbReference type="Ensembl" id="ENSMPUP00000010519.1"/>
    </source>
</evidence>
<dbReference type="InterPro" id="IPR003392">
    <property type="entry name" value="PTHD_SSD"/>
</dbReference>
<evidence type="ECO:0000256" key="7">
    <source>
        <dbReference type="ARBA" id="ARBA00057027"/>
    </source>
</evidence>
<dbReference type="EMBL" id="AEYP01102922">
    <property type="status" value="NOT_ANNOTATED_CDS"/>
    <property type="molecule type" value="Genomic_DNA"/>
</dbReference>
<feature type="transmembrane region" description="Helical" evidence="11">
    <location>
        <begin position="398"/>
        <end position="417"/>
    </location>
</feature>
<dbReference type="GeneTree" id="ENSGT00940000158727"/>
<evidence type="ECO:0000256" key="4">
    <source>
        <dbReference type="ARBA" id="ARBA00022989"/>
    </source>
</evidence>
<dbReference type="EMBL" id="AEYP01102920">
    <property type="status" value="NOT_ANNOTATED_CDS"/>
    <property type="molecule type" value="Genomic_DNA"/>
</dbReference>
<feature type="transmembrane region" description="Helical" evidence="11">
    <location>
        <begin position="534"/>
        <end position="557"/>
    </location>
</feature>
<dbReference type="GO" id="GO:0097225">
    <property type="term" value="C:sperm midpiece"/>
    <property type="evidence" value="ECO:0007669"/>
    <property type="project" value="UniProtKB-ARBA"/>
</dbReference>
<keyword evidence="5 11" id="KW-0472">Membrane</keyword>
<evidence type="ECO:0000256" key="11">
    <source>
        <dbReference type="SAM" id="Phobius"/>
    </source>
</evidence>
<evidence type="ECO:0000256" key="8">
    <source>
        <dbReference type="ARBA" id="ARBA00060429"/>
    </source>
</evidence>
<dbReference type="eggNOG" id="KOG1933">
    <property type="taxonomic scope" value="Eukaryota"/>
</dbReference>
<accession>M3YGR2</accession>
<feature type="transmembrane region" description="Helical" evidence="11">
    <location>
        <begin position="862"/>
        <end position="881"/>
    </location>
</feature>
<dbReference type="AlphaFoldDB" id="M3YGR2"/>
<dbReference type="InParanoid" id="M3YGR2"/>
<feature type="transmembrane region" description="Helical" evidence="11">
    <location>
        <begin position="623"/>
        <end position="641"/>
    </location>
</feature>
<evidence type="ECO:0000256" key="6">
    <source>
        <dbReference type="ARBA" id="ARBA00023180"/>
    </source>
</evidence>
<organism evidence="13">
    <name type="scientific">Mustela putorius furo</name>
    <name type="common">European domestic ferret</name>
    <name type="synonym">Mustela furo</name>
    <dbReference type="NCBI Taxonomy" id="9669"/>
    <lineage>
        <taxon>Eukaryota</taxon>
        <taxon>Metazoa</taxon>
        <taxon>Chordata</taxon>
        <taxon>Craniata</taxon>
        <taxon>Vertebrata</taxon>
        <taxon>Euteleostomi</taxon>
        <taxon>Mammalia</taxon>
        <taxon>Eutheria</taxon>
        <taxon>Laurasiatheria</taxon>
        <taxon>Carnivora</taxon>
        <taxon>Caniformia</taxon>
        <taxon>Musteloidea</taxon>
        <taxon>Mustelidae</taxon>
        <taxon>Mustelinae</taxon>
        <taxon>Mustela</taxon>
    </lineage>
</organism>
<feature type="domain" description="SSD" evidence="12">
    <location>
        <begin position="400"/>
        <end position="557"/>
    </location>
</feature>
<feature type="transmembrane region" description="Helical" evidence="11">
    <location>
        <begin position="829"/>
        <end position="850"/>
    </location>
</feature>
<protein>
    <recommendedName>
        <fullName evidence="9">Patched domain-containing protein 3</fullName>
    </recommendedName>
</protein>
<name>M3YGR2_MUSPF</name>
<feature type="transmembrane region" description="Helical" evidence="11">
    <location>
        <begin position="429"/>
        <end position="452"/>
    </location>
</feature>
<feature type="compositionally biased region" description="Basic and acidic residues" evidence="10">
    <location>
        <begin position="21"/>
        <end position="37"/>
    </location>
</feature>
<feature type="region of interest" description="Disordered" evidence="10">
    <location>
        <begin position="91"/>
        <end position="132"/>
    </location>
</feature>
<dbReference type="InterPro" id="IPR000731">
    <property type="entry name" value="SSD"/>
</dbReference>
<feature type="region of interest" description="Disordered" evidence="10">
    <location>
        <begin position="1"/>
        <end position="78"/>
    </location>
</feature>
<dbReference type="GO" id="GO:0016020">
    <property type="term" value="C:membrane"/>
    <property type="evidence" value="ECO:0007669"/>
    <property type="project" value="InterPro"/>
</dbReference>
<proteinExistence type="inferred from homology"/>
<feature type="compositionally biased region" description="Polar residues" evidence="10">
    <location>
        <begin position="91"/>
        <end position="103"/>
    </location>
</feature>
<feature type="compositionally biased region" description="Basic and acidic residues" evidence="10">
    <location>
        <begin position="119"/>
        <end position="132"/>
    </location>
</feature>
<reference evidence="13" key="1">
    <citation type="submission" date="2024-06" db="UniProtKB">
        <authorList>
            <consortium name="Ensembl"/>
        </authorList>
    </citation>
    <scope>IDENTIFICATION</scope>
</reference>
<comment type="function">
    <text evidence="7">May play a role in sperm development or sperm function. However, does not appear to have an essential role in spermatogenesis or male fertility.</text>
</comment>
<evidence type="ECO:0000256" key="3">
    <source>
        <dbReference type="ARBA" id="ARBA00022692"/>
    </source>
</evidence>
<dbReference type="HOGENOM" id="CLU_002359_2_1_1"/>
<dbReference type="Gene3D" id="1.20.1640.10">
    <property type="entry name" value="Multidrug efflux transporter AcrB transmembrane domain"/>
    <property type="match status" value="2"/>
</dbReference>